<organism evidence="1 2">
    <name type="scientific">Faecalibacterium duncaniae (strain DSM 17677 / JCM 31915 / A2-165)</name>
    <name type="common">Faecalibacterium prausnitzii</name>
    <dbReference type="NCBI Taxonomy" id="411483"/>
    <lineage>
        <taxon>Bacteria</taxon>
        <taxon>Bacillati</taxon>
        <taxon>Bacillota</taxon>
        <taxon>Clostridia</taxon>
        <taxon>Eubacteriales</taxon>
        <taxon>Oscillospiraceae</taxon>
        <taxon>Faecalibacterium</taxon>
    </lineage>
</organism>
<dbReference type="AlphaFoldDB" id="C7HA61"/>
<dbReference type="STRING" id="411483.FAEPRAA2165_03216"/>
<reference evidence="1" key="1">
    <citation type="submission" date="2009-08" db="EMBL/GenBank/DDBJ databases">
        <authorList>
            <person name="Weinstock G."/>
            <person name="Sodergren E."/>
            <person name="Clifton S."/>
            <person name="Fulton L."/>
            <person name="Fulton B."/>
            <person name="Courtney L."/>
            <person name="Fronick C."/>
            <person name="Harrison M."/>
            <person name="Strong C."/>
            <person name="Farmer C."/>
            <person name="Delahaunty K."/>
            <person name="Markovic C."/>
            <person name="Hall O."/>
            <person name="Minx P."/>
            <person name="Tomlinson C."/>
            <person name="Mitreva M."/>
            <person name="Nelson J."/>
            <person name="Hou S."/>
            <person name="Wollam A."/>
            <person name="Pepin K.H."/>
            <person name="Johnson M."/>
            <person name="Bhonagiri V."/>
            <person name="Nash W.E."/>
            <person name="Warren W."/>
            <person name="Chinwalla A."/>
            <person name="Mardis E.R."/>
            <person name="Wilson R.K."/>
        </authorList>
    </citation>
    <scope>NUCLEOTIDE SEQUENCE [LARGE SCALE GENOMIC DNA]</scope>
    <source>
        <strain evidence="1">A2-165</strain>
    </source>
</reference>
<proteinExistence type="predicted"/>
<comment type="caution">
    <text evidence="1">The sequence shown here is derived from an EMBL/GenBank/DDBJ whole genome shotgun (WGS) entry which is preliminary data.</text>
</comment>
<evidence type="ECO:0000313" key="2">
    <source>
        <dbReference type="Proteomes" id="UP000004619"/>
    </source>
</evidence>
<dbReference type="HOGENOM" id="CLU_3289951_0_0_9"/>
<name>C7HA61_FAED2</name>
<accession>C7HA61</accession>
<keyword evidence="2" id="KW-1185">Reference proteome</keyword>
<protein>
    <submittedName>
        <fullName evidence="1">Uncharacterized protein</fullName>
    </submittedName>
</protein>
<sequence length="40" mass="4566">MVSGQQVRWITCGRRSFDKKEKDVAGGRDHQIVLYCGQGR</sequence>
<gene>
    <name evidence="1" type="ORF">FAEPRAA2165_03216</name>
</gene>
<evidence type="ECO:0000313" key="1">
    <source>
        <dbReference type="EMBL" id="EEU95237.1"/>
    </source>
</evidence>
<dbReference type="Proteomes" id="UP000004619">
    <property type="component" value="Unassembled WGS sequence"/>
</dbReference>
<dbReference type="EMBL" id="ACOP02000085">
    <property type="protein sequence ID" value="EEU95237.1"/>
    <property type="molecule type" value="Genomic_DNA"/>
</dbReference>